<dbReference type="Proteomes" id="UP001497644">
    <property type="component" value="Chromosome 8"/>
</dbReference>
<organism evidence="2 3">
    <name type="scientific">Lasius platythorax</name>
    <dbReference type="NCBI Taxonomy" id="488582"/>
    <lineage>
        <taxon>Eukaryota</taxon>
        <taxon>Metazoa</taxon>
        <taxon>Ecdysozoa</taxon>
        <taxon>Arthropoda</taxon>
        <taxon>Hexapoda</taxon>
        <taxon>Insecta</taxon>
        <taxon>Pterygota</taxon>
        <taxon>Neoptera</taxon>
        <taxon>Endopterygota</taxon>
        <taxon>Hymenoptera</taxon>
        <taxon>Apocrita</taxon>
        <taxon>Aculeata</taxon>
        <taxon>Formicoidea</taxon>
        <taxon>Formicidae</taxon>
        <taxon>Formicinae</taxon>
        <taxon>Lasius</taxon>
        <taxon>Lasius</taxon>
    </lineage>
</organism>
<protein>
    <submittedName>
        <fullName evidence="2">Uncharacterized protein</fullName>
    </submittedName>
</protein>
<feature type="compositionally biased region" description="Pro residues" evidence="1">
    <location>
        <begin position="123"/>
        <end position="132"/>
    </location>
</feature>
<dbReference type="EMBL" id="OZ034831">
    <property type="protein sequence ID" value="CAL1688514.1"/>
    <property type="molecule type" value="Genomic_DNA"/>
</dbReference>
<gene>
    <name evidence="2" type="ORF">LPLAT_LOCUS13566</name>
</gene>
<sequence length="132" mass="14583">MSRSEPGIKTTCFVATLRLRIGRRKSSGHNGVFIHAPRATANEQEEVKWTGNFSATTNRVARMGKGRRPCDAIPTYSAACHESWGRDPTFSHPFLPPQASSLPRSYRSFADRRKGEERGRAIGPPPPLHGIA</sequence>
<accession>A0AAV2P914</accession>
<evidence type="ECO:0000313" key="2">
    <source>
        <dbReference type="EMBL" id="CAL1688514.1"/>
    </source>
</evidence>
<evidence type="ECO:0000313" key="3">
    <source>
        <dbReference type="Proteomes" id="UP001497644"/>
    </source>
</evidence>
<evidence type="ECO:0000256" key="1">
    <source>
        <dbReference type="SAM" id="MobiDB-lite"/>
    </source>
</evidence>
<proteinExistence type="predicted"/>
<name>A0AAV2P914_9HYME</name>
<feature type="compositionally biased region" description="Basic and acidic residues" evidence="1">
    <location>
        <begin position="109"/>
        <end position="120"/>
    </location>
</feature>
<dbReference type="AlphaFoldDB" id="A0AAV2P914"/>
<keyword evidence="3" id="KW-1185">Reference proteome</keyword>
<reference evidence="2" key="1">
    <citation type="submission" date="2024-04" db="EMBL/GenBank/DDBJ databases">
        <authorList>
            <consortium name="Molecular Ecology Group"/>
        </authorList>
    </citation>
    <scope>NUCLEOTIDE SEQUENCE</scope>
</reference>
<feature type="region of interest" description="Disordered" evidence="1">
    <location>
        <begin position="89"/>
        <end position="132"/>
    </location>
</feature>